<feature type="compositionally biased region" description="Basic and acidic residues" evidence="1">
    <location>
        <begin position="97"/>
        <end position="131"/>
    </location>
</feature>
<feature type="region of interest" description="Disordered" evidence="1">
    <location>
        <begin position="1"/>
        <end position="141"/>
    </location>
</feature>
<keyword evidence="3" id="KW-1185">Reference proteome</keyword>
<sequence length="141" mass="14471">MNDSDSPIASAPASPTASHAALPSTSSAPASAPLPTSTNPASGPSASSVPASVPQPATPATAFDASANALGKRREPVSESEGSEENPSVKMSEVPEADARALVEHKSTFDGGHFEHARQHPEGVTEEHWDFWKANVPPKAP</sequence>
<gene>
    <name evidence="2" type="ORF">FA09DRAFT_363044</name>
</gene>
<reference evidence="2 3" key="1">
    <citation type="journal article" date="2018" name="Mol. Biol. Evol.">
        <title>Broad Genomic Sampling Reveals a Smut Pathogenic Ancestry of the Fungal Clade Ustilaginomycotina.</title>
        <authorList>
            <person name="Kijpornyongpan T."/>
            <person name="Mondo S.J."/>
            <person name="Barry K."/>
            <person name="Sandor L."/>
            <person name="Lee J."/>
            <person name="Lipzen A."/>
            <person name="Pangilinan J."/>
            <person name="LaButti K."/>
            <person name="Hainaut M."/>
            <person name="Henrissat B."/>
            <person name="Grigoriev I.V."/>
            <person name="Spatafora J.W."/>
            <person name="Aime M.C."/>
        </authorList>
    </citation>
    <scope>NUCLEOTIDE SEQUENCE [LARGE SCALE GENOMIC DNA]</scope>
    <source>
        <strain evidence="2 3">MCA 4186</strain>
    </source>
</reference>
<dbReference type="EMBL" id="KZ819306">
    <property type="protein sequence ID" value="PWN95116.1"/>
    <property type="molecule type" value="Genomic_DNA"/>
</dbReference>
<evidence type="ECO:0000256" key="1">
    <source>
        <dbReference type="SAM" id="MobiDB-lite"/>
    </source>
</evidence>
<evidence type="ECO:0000313" key="3">
    <source>
        <dbReference type="Proteomes" id="UP000245946"/>
    </source>
</evidence>
<accession>A0A316Z183</accession>
<organism evidence="2 3">
    <name type="scientific">Tilletiopsis washingtonensis</name>
    <dbReference type="NCBI Taxonomy" id="58919"/>
    <lineage>
        <taxon>Eukaryota</taxon>
        <taxon>Fungi</taxon>
        <taxon>Dikarya</taxon>
        <taxon>Basidiomycota</taxon>
        <taxon>Ustilaginomycotina</taxon>
        <taxon>Exobasidiomycetes</taxon>
        <taxon>Entylomatales</taxon>
        <taxon>Entylomatales incertae sedis</taxon>
        <taxon>Tilletiopsis</taxon>
    </lineage>
</organism>
<feature type="compositionally biased region" description="Low complexity" evidence="1">
    <location>
        <begin position="1"/>
        <end position="62"/>
    </location>
</feature>
<evidence type="ECO:0000313" key="2">
    <source>
        <dbReference type="EMBL" id="PWN95116.1"/>
    </source>
</evidence>
<name>A0A316Z183_9BASI</name>
<proteinExistence type="predicted"/>
<dbReference type="GeneID" id="37273092"/>
<protein>
    <submittedName>
        <fullName evidence="2">Uncharacterized protein</fullName>
    </submittedName>
</protein>
<dbReference type="AlphaFoldDB" id="A0A316Z183"/>
<dbReference type="RefSeq" id="XP_025595395.1">
    <property type="nucleotide sequence ID" value="XM_025745548.1"/>
</dbReference>
<dbReference type="Proteomes" id="UP000245946">
    <property type="component" value="Unassembled WGS sequence"/>
</dbReference>